<gene>
    <name evidence="1" type="ORF">HNR73_000828</name>
</gene>
<dbReference type="EMBL" id="JACHGT010000002">
    <property type="protein sequence ID" value="MBB6032981.1"/>
    <property type="molecule type" value="Genomic_DNA"/>
</dbReference>
<dbReference type="AlphaFoldDB" id="A0A841F7H6"/>
<protein>
    <submittedName>
        <fullName evidence="1">Trans-2-enoyl-CoA reductase</fullName>
    </submittedName>
</protein>
<evidence type="ECO:0000313" key="2">
    <source>
        <dbReference type="Proteomes" id="UP000548476"/>
    </source>
</evidence>
<dbReference type="RefSeq" id="WP_184785905.1">
    <property type="nucleotide sequence ID" value="NZ_BONT01000020.1"/>
</dbReference>
<proteinExistence type="predicted"/>
<dbReference type="Proteomes" id="UP000548476">
    <property type="component" value="Unassembled WGS sequence"/>
</dbReference>
<keyword evidence="2" id="KW-1185">Reference proteome</keyword>
<organism evidence="1 2">
    <name type="scientific">Phytomonospora endophytica</name>
    <dbReference type="NCBI Taxonomy" id="714109"/>
    <lineage>
        <taxon>Bacteria</taxon>
        <taxon>Bacillati</taxon>
        <taxon>Actinomycetota</taxon>
        <taxon>Actinomycetes</taxon>
        <taxon>Micromonosporales</taxon>
        <taxon>Micromonosporaceae</taxon>
        <taxon>Phytomonospora</taxon>
    </lineage>
</organism>
<name>A0A841F7H6_9ACTN</name>
<accession>A0A841F7H6</accession>
<reference evidence="1 2" key="1">
    <citation type="submission" date="2020-08" db="EMBL/GenBank/DDBJ databases">
        <title>Genomic Encyclopedia of Type Strains, Phase IV (KMG-IV): sequencing the most valuable type-strain genomes for metagenomic binning, comparative biology and taxonomic classification.</title>
        <authorList>
            <person name="Goeker M."/>
        </authorList>
    </citation>
    <scope>NUCLEOTIDE SEQUENCE [LARGE SCALE GENOMIC DNA]</scope>
    <source>
        <strain evidence="1 2">YIM 65646</strain>
    </source>
</reference>
<comment type="caution">
    <text evidence="1">The sequence shown here is derived from an EMBL/GenBank/DDBJ whole genome shotgun (WGS) entry which is preliminary data.</text>
</comment>
<evidence type="ECO:0000313" key="1">
    <source>
        <dbReference type="EMBL" id="MBB6032981.1"/>
    </source>
</evidence>
<sequence length="105" mass="10529">MTAPVLVDTAKIKSAATKIAALAPRAAGIGAPVQKGAGEAGTANRGYYTAAAVTNFAEQVVAAATAIEKVMSTHATKMTGCATAWDAADARNQALIQRAGSGLQR</sequence>